<dbReference type="SUPFAM" id="SSF53067">
    <property type="entry name" value="Actin-like ATPase domain"/>
    <property type="match status" value="1"/>
</dbReference>
<name>A0AA88WBI7_9ASTE</name>
<gene>
    <name evidence="3" type="ORF">RJ639_044753</name>
</gene>
<protein>
    <submittedName>
        <fullName evidence="3">Uncharacterized protein</fullName>
    </submittedName>
</protein>
<comment type="caution">
    <text evidence="3">The sequence shown here is derived from an EMBL/GenBank/DDBJ whole genome shotgun (WGS) entry which is preliminary data.</text>
</comment>
<evidence type="ECO:0000256" key="2">
    <source>
        <dbReference type="ARBA" id="ARBA00022840"/>
    </source>
</evidence>
<dbReference type="Pfam" id="PF00012">
    <property type="entry name" value="HSP70"/>
    <property type="match status" value="1"/>
</dbReference>
<dbReference type="InterPro" id="IPR043129">
    <property type="entry name" value="ATPase_NBD"/>
</dbReference>
<evidence type="ECO:0000256" key="1">
    <source>
        <dbReference type="ARBA" id="ARBA00022741"/>
    </source>
</evidence>
<dbReference type="Gene3D" id="3.30.420.40">
    <property type="match status" value="1"/>
</dbReference>
<accession>A0AA88WBI7</accession>
<keyword evidence="1" id="KW-0547">Nucleotide-binding</keyword>
<dbReference type="GO" id="GO:0005524">
    <property type="term" value="F:ATP binding"/>
    <property type="evidence" value="ECO:0007669"/>
    <property type="project" value="UniProtKB-KW"/>
</dbReference>
<sequence length="113" mass="12314">MELRRWHGASAMTLPPLATAALGGGQEDDAICVAWTKNGDRLVGQIAKQQAVVNPKNTFFSMKRFIGRKMFEVEEEPKQVSYTVVRDGPVTAPSSLPKVAGKKNSLLIVNLGF</sequence>
<dbReference type="AlphaFoldDB" id="A0AA88WBI7"/>
<evidence type="ECO:0000313" key="3">
    <source>
        <dbReference type="EMBL" id="KAK3023634.1"/>
    </source>
</evidence>
<dbReference type="GO" id="GO:0140662">
    <property type="term" value="F:ATP-dependent protein folding chaperone"/>
    <property type="evidence" value="ECO:0007669"/>
    <property type="project" value="InterPro"/>
</dbReference>
<dbReference type="InterPro" id="IPR013126">
    <property type="entry name" value="Hsp_70_fam"/>
</dbReference>
<reference evidence="3" key="1">
    <citation type="submission" date="2022-12" db="EMBL/GenBank/DDBJ databases">
        <title>Draft genome assemblies for two species of Escallonia (Escalloniales).</title>
        <authorList>
            <person name="Chanderbali A."/>
            <person name="Dervinis C."/>
            <person name="Anghel I."/>
            <person name="Soltis D."/>
            <person name="Soltis P."/>
            <person name="Zapata F."/>
        </authorList>
    </citation>
    <scope>NUCLEOTIDE SEQUENCE</scope>
    <source>
        <strain evidence="3">UCBG64.0493</strain>
        <tissue evidence="3">Leaf</tissue>
    </source>
</reference>
<dbReference type="Proteomes" id="UP001188597">
    <property type="component" value="Unassembled WGS sequence"/>
</dbReference>
<evidence type="ECO:0000313" key="4">
    <source>
        <dbReference type="Proteomes" id="UP001188597"/>
    </source>
</evidence>
<keyword evidence="4" id="KW-1185">Reference proteome</keyword>
<keyword evidence="2" id="KW-0067">ATP-binding</keyword>
<dbReference type="EMBL" id="JAVXUP010000644">
    <property type="protein sequence ID" value="KAK3023634.1"/>
    <property type="molecule type" value="Genomic_DNA"/>
</dbReference>
<proteinExistence type="predicted"/>
<organism evidence="3 4">
    <name type="scientific">Escallonia herrerae</name>
    <dbReference type="NCBI Taxonomy" id="1293975"/>
    <lineage>
        <taxon>Eukaryota</taxon>
        <taxon>Viridiplantae</taxon>
        <taxon>Streptophyta</taxon>
        <taxon>Embryophyta</taxon>
        <taxon>Tracheophyta</taxon>
        <taxon>Spermatophyta</taxon>
        <taxon>Magnoliopsida</taxon>
        <taxon>eudicotyledons</taxon>
        <taxon>Gunneridae</taxon>
        <taxon>Pentapetalae</taxon>
        <taxon>asterids</taxon>
        <taxon>campanulids</taxon>
        <taxon>Escalloniales</taxon>
        <taxon>Escalloniaceae</taxon>
        <taxon>Escallonia</taxon>
    </lineage>
</organism>